<evidence type="ECO:0000313" key="9">
    <source>
        <dbReference type="Proteomes" id="UP000593564"/>
    </source>
</evidence>
<evidence type="ECO:0000313" key="8">
    <source>
        <dbReference type="EMBL" id="KAF5946730.1"/>
    </source>
</evidence>
<dbReference type="SUPFAM" id="SSF57903">
    <property type="entry name" value="FYVE/PHD zinc finger"/>
    <property type="match status" value="1"/>
</dbReference>
<accession>A0A7J7H194</accession>
<name>A0A7J7H194_CAMSI</name>
<dbReference type="InterPro" id="IPR011011">
    <property type="entry name" value="Znf_FYVE_PHD"/>
</dbReference>
<keyword evidence="4" id="KW-0805">Transcription regulation</keyword>
<evidence type="ECO:0000256" key="4">
    <source>
        <dbReference type="ARBA" id="ARBA00023015"/>
    </source>
</evidence>
<dbReference type="SMART" id="SM00249">
    <property type="entry name" value="PHD"/>
    <property type="match status" value="1"/>
</dbReference>
<keyword evidence="1" id="KW-0479">Metal-binding</keyword>
<dbReference type="InterPro" id="IPR058054">
    <property type="entry name" value="Znf_MS1-like"/>
</dbReference>
<evidence type="ECO:0000259" key="7">
    <source>
        <dbReference type="SMART" id="SM00249"/>
    </source>
</evidence>
<dbReference type="PROSITE" id="PS01359">
    <property type="entry name" value="ZF_PHD_1"/>
    <property type="match status" value="1"/>
</dbReference>
<evidence type="ECO:0000256" key="2">
    <source>
        <dbReference type="ARBA" id="ARBA00022771"/>
    </source>
</evidence>
<dbReference type="Pfam" id="PF00628">
    <property type="entry name" value="PHD"/>
    <property type="match status" value="1"/>
</dbReference>
<dbReference type="CDD" id="cd15556">
    <property type="entry name" value="PHD_MMD1_like"/>
    <property type="match status" value="1"/>
</dbReference>
<evidence type="ECO:0000256" key="6">
    <source>
        <dbReference type="SAM" id="MobiDB-lite"/>
    </source>
</evidence>
<evidence type="ECO:0000256" key="5">
    <source>
        <dbReference type="ARBA" id="ARBA00023163"/>
    </source>
</evidence>
<keyword evidence="3" id="KW-0862">Zinc</keyword>
<dbReference type="Pfam" id="PF25565">
    <property type="entry name" value="Ubiquitin_At1g33420"/>
    <property type="match status" value="1"/>
</dbReference>
<dbReference type="InterPro" id="IPR001965">
    <property type="entry name" value="Znf_PHD"/>
</dbReference>
<dbReference type="Pfam" id="PF25874">
    <property type="entry name" value="WHD_plant_repro"/>
    <property type="match status" value="1"/>
</dbReference>
<dbReference type="GO" id="GO:0008270">
    <property type="term" value="F:zinc ion binding"/>
    <property type="evidence" value="ECO:0007669"/>
    <property type="project" value="UniProtKB-KW"/>
</dbReference>
<reference evidence="9" key="1">
    <citation type="journal article" date="2020" name="Nat. Commun.">
        <title>Genome assembly of wild tea tree DASZ reveals pedigree and selection history of tea varieties.</title>
        <authorList>
            <person name="Zhang W."/>
            <person name="Zhang Y."/>
            <person name="Qiu H."/>
            <person name="Guo Y."/>
            <person name="Wan H."/>
            <person name="Zhang X."/>
            <person name="Scossa F."/>
            <person name="Alseekh S."/>
            <person name="Zhang Q."/>
            <person name="Wang P."/>
            <person name="Xu L."/>
            <person name="Schmidt M.H."/>
            <person name="Jia X."/>
            <person name="Li D."/>
            <person name="Zhu A."/>
            <person name="Guo F."/>
            <person name="Chen W."/>
            <person name="Ni D."/>
            <person name="Usadel B."/>
            <person name="Fernie A.R."/>
            <person name="Wen W."/>
        </authorList>
    </citation>
    <scope>NUCLEOTIDE SEQUENCE [LARGE SCALE GENOMIC DNA]</scope>
    <source>
        <strain evidence="9">cv. G240</strain>
    </source>
</reference>
<evidence type="ECO:0000256" key="3">
    <source>
        <dbReference type="ARBA" id="ARBA00022833"/>
    </source>
</evidence>
<dbReference type="EMBL" id="JACBKZ010000007">
    <property type="protein sequence ID" value="KAF5946730.1"/>
    <property type="molecule type" value="Genomic_DNA"/>
</dbReference>
<keyword evidence="2" id="KW-0863">Zinc-finger</keyword>
<dbReference type="Proteomes" id="UP000593564">
    <property type="component" value="Unassembled WGS sequence"/>
</dbReference>
<reference evidence="8 9" key="2">
    <citation type="submission" date="2020-07" db="EMBL/GenBank/DDBJ databases">
        <title>Genome assembly of wild tea tree DASZ reveals pedigree and selection history of tea varieties.</title>
        <authorList>
            <person name="Zhang W."/>
        </authorList>
    </citation>
    <scope>NUCLEOTIDE SEQUENCE [LARGE SCALE GENOMIC DNA]</scope>
    <source>
        <strain evidence="9">cv. G240</strain>
        <tissue evidence="8">Leaf</tissue>
    </source>
</reference>
<feature type="compositionally biased region" description="Low complexity" evidence="6">
    <location>
        <begin position="134"/>
        <end position="143"/>
    </location>
</feature>
<dbReference type="PANTHER" id="PTHR46201">
    <property type="entry name" value="PHD FINGER PROTEIN MALE MEIOCYTE DEATH 1-RELATED"/>
    <property type="match status" value="1"/>
</dbReference>
<dbReference type="PANTHER" id="PTHR46201:SF6">
    <property type="entry name" value="PHD FINGER PLANT-LIKE PROTEIN"/>
    <property type="match status" value="1"/>
</dbReference>
<keyword evidence="5" id="KW-0804">Transcription</keyword>
<dbReference type="Gene3D" id="3.30.40.10">
    <property type="entry name" value="Zinc/RING finger domain, C3HC4 (zinc finger)"/>
    <property type="match status" value="1"/>
</dbReference>
<evidence type="ECO:0000256" key="1">
    <source>
        <dbReference type="ARBA" id="ARBA00022723"/>
    </source>
</evidence>
<comment type="caution">
    <text evidence="8">The sequence shown here is derived from an EMBL/GenBank/DDBJ whole genome shotgun (WGS) entry which is preliminary data.</text>
</comment>
<dbReference type="InterPro" id="IPR019787">
    <property type="entry name" value="Znf_PHD-finger"/>
</dbReference>
<organism evidence="8 9">
    <name type="scientific">Camellia sinensis</name>
    <name type="common">Tea plant</name>
    <name type="synonym">Thea sinensis</name>
    <dbReference type="NCBI Taxonomy" id="4442"/>
    <lineage>
        <taxon>Eukaryota</taxon>
        <taxon>Viridiplantae</taxon>
        <taxon>Streptophyta</taxon>
        <taxon>Embryophyta</taxon>
        <taxon>Tracheophyta</taxon>
        <taxon>Spermatophyta</taxon>
        <taxon>Magnoliopsida</taxon>
        <taxon>eudicotyledons</taxon>
        <taxon>Gunneridae</taxon>
        <taxon>Pentapetalae</taxon>
        <taxon>asterids</taxon>
        <taxon>Ericales</taxon>
        <taxon>Theaceae</taxon>
        <taxon>Camellia</taxon>
    </lineage>
</organism>
<protein>
    <recommendedName>
        <fullName evidence="7">Zinc finger PHD-type domain-containing protein</fullName>
    </recommendedName>
</protein>
<dbReference type="AlphaFoldDB" id="A0A7J7H194"/>
<dbReference type="InterPro" id="IPR019786">
    <property type="entry name" value="Zinc_finger_PHD-type_CS"/>
</dbReference>
<dbReference type="InterPro" id="IPR057765">
    <property type="entry name" value="MS1-like_ubiquitin"/>
</dbReference>
<dbReference type="InterPro" id="IPR013083">
    <property type="entry name" value="Znf_RING/FYVE/PHD"/>
</dbReference>
<feature type="domain" description="Zinc finger PHD-type" evidence="7">
    <location>
        <begin position="664"/>
        <end position="710"/>
    </location>
</feature>
<gene>
    <name evidence="8" type="ORF">HYC85_016958</name>
</gene>
<dbReference type="InterPro" id="IPR059080">
    <property type="entry name" value="WHD_PTC1"/>
</dbReference>
<sequence>MVVNNGRLKRMRSSVNCRRRVTADLPDLFDFRAACDAVGVAPFRSSVRCFLERHARPTFTPSLFPCLMKWQILFRIGDLVVGDGDPAVIALDIVEEDVTRSTSRSVYCDQCRVVGWSGHPVCRKRYHFIIRRSNGNGNSNSNGQPVQQQLEEQKGVGSRGHHKACTMCGNLLHPLDSRNRCKSCNYVIPADEDDDDLVEEDRVYLQLEDTSHLLHGVVHSNGFGHLLTLNGREGGSTILSGRDIIDFWDKLCKTLAVRKVSVMDVSKKYGMEYRLLHAITNSHSWYSNWGYEFGAGSYALTLDAYRKAVQTLSNTPISLFYFQGRHRTSPTQLQALITFYQSISEEDSPFVSLRDLFSFILKLIHESHRSTTTKNETRKKPKYTTTTTNFLCAWTMNDVESVEQAMIKVLLAAAAASDTPSWVSRRALKGALCKVTSPELLNYCLKHLAGKMAPNGMVVNSRYNPTSSAVEFRLETFGFVLNQDGTNSNRPSEEHLIHDLKLLYDCILYPNTMLSYRSHAKRELIIDSATKILDCKQFVKDYKPDKMAAAIRPSAIYIWCHVEVADHPKDDPLPPPPPELLILPPNASVADLKLEATKAFQEVYVLFKRLEIDEVLDYGRLDDSMTLKLLVGSTGSIRVRGKCLGTHGLSRFRMERGTENWTVDCRCGAKDDDGERMLACDTCGIWQHTRCAGIDYYDAIPAKFICMRCLNSYREASKDAQFDEAAKTGMLYSRTCRNEAATTNSSKLGSNLTITFGVPLT</sequence>
<keyword evidence="9" id="KW-1185">Reference proteome</keyword>
<proteinExistence type="predicted"/>
<feature type="region of interest" description="Disordered" evidence="6">
    <location>
        <begin position="134"/>
        <end position="155"/>
    </location>
</feature>